<dbReference type="OrthoDB" id="20837at2"/>
<dbReference type="GO" id="GO:0016491">
    <property type="term" value="F:oxidoreductase activity"/>
    <property type="evidence" value="ECO:0007669"/>
    <property type="project" value="InterPro"/>
</dbReference>
<dbReference type="InterPro" id="IPR050464">
    <property type="entry name" value="Zeta_carotene_desat/Oxidored"/>
</dbReference>
<dbReference type="EMBL" id="QZEY01000019">
    <property type="protein sequence ID" value="RJL23246.1"/>
    <property type="molecule type" value="Genomic_DNA"/>
</dbReference>
<dbReference type="InterPro" id="IPR036188">
    <property type="entry name" value="FAD/NAD-bd_sf"/>
</dbReference>
<dbReference type="InterPro" id="IPR002937">
    <property type="entry name" value="Amino_oxidase"/>
</dbReference>
<gene>
    <name evidence="2" type="ORF">D5H75_33285</name>
</gene>
<dbReference type="Proteomes" id="UP000265768">
    <property type="component" value="Unassembled WGS sequence"/>
</dbReference>
<comment type="caution">
    <text evidence="2">The sequence shown here is derived from an EMBL/GenBank/DDBJ whole genome shotgun (WGS) entry which is preliminary data.</text>
</comment>
<protein>
    <submittedName>
        <fullName evidence="2">FAD-dependent oxidoreductase</fullName>
    </submittedName>
</protein>
<accession>A0A3A4A3A1</accession>
<dbReference type="Pfam" id="PF01593">
    <property type="entry name" value="Amino_oxidase"/>
    <property type="match status" value="1"/>
</dbReference>
<reference evidence="2 3" key="1">
    <citation type="submission" date="2018-09" db="EMBL/GenBank/DDBJ databases">
        <title>YIM 75507 draft genome.</title>
        <authorList>
            <person name="Tang S."/>
            <person name="Feng Y."/>
        </authorList>
    </citation>
    <scope>NUCLEOTIDE SEQUENCE [LARGE SCALE GENOMIC DNA]</scope>
    <source>
        <strain evidence="2 3">YIM 75507</strain>
    </source>
</reference>
<evidence type="ECO:0000259" key="1">
    <source>
        <dbReference type="Pfam" id="PF01593"/>
    </source>
</evidence>
<evidence type="ECO:0000313" key="2">
    <source>
        <dbReference type="EMBL" id="RJL23246.1"/>
    </source>
</evidence>
<dbReference type="SUPFAM" id="SSF51905">
    <property type="entry name" value="FAD/NAD(P)-binding domain"/>
    <property type="match status" value="1"/>
</dbReference>
<keyword evidence="3" id="KW-1185">Reference proteome</keyword>
<dbReference type="Gene3D" id="1.10.3110.10">
    <property type="entry name" value="protoporphyrinogen ix oxidase, domain 3"/>
    <property type="match status" value="1"/>
</dbReference>
<dbReference type="PANTHER" id="PTHR42923:SF17">
    <property type="entry name" value="AMINE OXIDASE DOMAIN-CONTAINING PROTEIN"/>
    <property type="match status" value="1"/>
</dbReference>
<name>A0A3A4A3A1_9ACTN</name>
<dbReference type="Gene3D" id="3.90.660.20">
    <property type="entry name" value="Protoporphyrinogen oxidase, mitochondrial, domain 2"/>
    <property type="match status" value="2"/>
</dbReference>
<dbReference type="RefSeq" id="WP_119930558.1">
    <property type="nucleotide sequence ID" value="NZ_QZEY01000019.1"/>
</dbReference>
<feature type="domain" description="Amine oxidase" evidence="1">
    <location>
        <begin position="10"/>
        <end position="261"/>
    </location>
</feature>
<sequence>MRVGIVGGGIAGLTVAWLLGEAHEPVVFEARSRIGGNIRSIHVQLDGHEVSLELGTQDISPGLFPAHRRLLRELGFTARQFRPIPSSLSISRADRRAFLATAHETDGVWGRRPVLGPAARALDLFLEQASKWEEEDVDWTVPLAELVEPLPVPARLKRNVLYARTAALFCCSIDQARELSARGAAAFYVGGSGDPGWDQLAPGLEAAAWALAAATPRLTLRVGTEIRRVRREHGLYELTDSGGRTHLVDRVVLAVPAYAALAMLESLAGSGRVRDVLAAFPYVDTSYALHLDPVYMPRDRRHWSTSNLIVDGEWCESCEWYRPVHGPDVFKSLVAHRAEPPGVCLYRAGFRHLFLSPGAVRAQRRLTAFQGRGGLYFAGNHFDWVASQESAVTTALGVVRDLAPESPRLSLLAAAAGGPGSGGSPVP</sequence>
<dbReference type="Gene3D" id="3.50.50.60">
    <property type="entry name" value="FAD/NAD(P)-binding domain"/>
    <property type="match status" value="2"/>
</dbReference>
<dbReference type="AlphaFoldDB" id="A0A3A4A3A1"/>
<proteinExistence type="predicted"/>
<evidence type="ECO:0000313" key="3">
    <source>
        <dbReference type="Proteomes" id="UP000265768"/>
    </source>
</evidence>
<organism evidence="2 3">
    <name type="scientific">Bailinhaonella thermotolerans</name>
    <dbReference type="NCBI Taxonomy" id="1070861"/>
    <lineage>
        <taxon>Bacteria</taxon>
        <taxon>Bacillati</taxon>
        <taxon>Actinomycetota</taxon>
        <taxon>Actinomycetes</taxon>
        <taxon>Streptosporangiales</taxon>
        <taxon>Streptosporangiaceae</taxon>
        <taxon>Bailinhaonella</taxon>
    </lineage>
</organism>
<dbReference type="PANTHER" id="PTHR42923">
    <property type="entry name" value="PROTOPORPHYRINOGEN OXIDASE"/>
    <property type="match status" value="1"/>
</dbReference>